<dbReference type="GO" id="GO:0015424">
    <property type="term" value="F:ABC-type amino acid transporter activity"/>
    <property type="evidence" value="ECO:0007669"/>
    <property type="project" value="InterPro"/>
</dbReference>
<evidence type="ECO:0000256" key="2">
    <source>
        <dbReference type="ARBA" id="ARBA00005417"/>
    </source>
</evidence>
<evidence type="ECO:0000313" key="10">
    <source>
        <dbReference type="EMBL" id="PWJ52759.1"/>
    </source>
</evidence>
<gene>
    <name evidence="10" type="ORF">BXY45_11711</name>
</gene>
<dbReference type="PANTHER" id="PTHR43166">
    <property type="entry name" value="AMINO ACID IMPORT ATP-BINDING PROTEIN"/>
    <property type="match status" value="1"/>
</dbReference>
<dbReference type="PROSITE" id="PS00211">
    <property type="entry name" value="ABC_TRANSPORTER_1"/>
    <property type="match status" value="1"/>
</dbReference>
<dbReference type="GO" id="GO:0005524">
    <property type="term" value="F:ATP binding"/>
    <property type="evidence" value="ECO:0007669"/>
    <property type="project" value="UniProtKB-KW"/>
</dbReference>
<keyword evidence="7" id="KW-0029">Amino-acid transport</keyword>
<keyword evidence="8" id="KW-0472">Membrane</keyword>
<evidence type="ECO:0000256" key="4">
    <source>
        <dbReference type="ARBA" id="ARBA00022475"/>
    </source>
</evidence>
<evidence type="ECO:0000256" key="5">
    <source>
        <dbReference type="ARBA" id="ARBA00022741"/>
    </source>
</evidence>
<comment type="caution">
    <text evidence="10">The sequence shown here is derived from an EMBL/GenBank/DDBJ whole genome shotgun (WGS) entry which is preliminary data.</text>
</comment>
<dbReference type="Gene3D" id="3.40.50.300">
    <property type="entry name" value="P-loop containing nucleotide triphosphate hydrolases"/>
    <property type="match status" value="1"/>
</dbReference>
<keyword evidence="3" id="KW-0813">Transport</keyword>
<organism evidence="10 11">
    <name type="scientific">Quadrisphaera granulorum</name>
    <dbReference type="NCBI Taxonomy" id="317664"/>
    <lineage>
        <taxon>Bacteria</taxon>
        <taxon>Bacillati</taxon>
        <taxon>Actinomycetota</taxon>
        <taxon>Actinomycetes</taxon>
        <taxon>Kineosporiales</taxon>
        <taxon>Kineosporiaceae</taxon>
        <taxon>Quadrisphaera</taxon>
    </lineage>
</organism>
<dbReference type="AlphaFoldDB" id="A0A316A5F0"/>
<keyword evidence="11" id="KW-1185">Reference proteome</keyword>
<dbReference type="EMBL" id="QGDQ01000017">
    <property type="protein sequence ID" value="PWJ52759.1"/>
    <property type="molecule type" value="Genomic_DNA"/>
</dbReference>
<sequence>MTTVTEPESVAAPFAASGVGRRVPIVSIEGLRKSFGSVEVLSGIDLDVHPGEHVVLLGPSGSGKSTVLRSINLLERPSAGSLVVDGREHATPRSSGLFAGAPRGTALQLRRTVGMVFQQFNLFGHLSALDNIVLPLRSVRRMSRRDAEERAAVELRRVGLIARAGHYPNQLSGGQQQRVAIARALALDPQVMLFDEPTSALDPELVGEVLRTMRLVAETGMTMIVVTHEIGFAREVGDLNVFLEHGKVVETGGREFYDECRSQRARDFLQAVR</sequence>
<dbReference type="SUPFAM" id="SSF52540">
    <property type="entry name" value="P-loop containing nucleoside triphosphate hydrolases"/>
    <property type="match status" value="1"/>
</dbReference>
<comment type="subcellular location">
    <subcellularLocation>
        <location evidence="1">Cell membrane</location>
        <topology evidence="1">Peripheral membrane protein</topology>
    </subcellularLocation>
</comment>
<evidence type="ECO:0000256" key="7">
    <source>
        <dbReference type="ARBA" id="ARBA00022970"/>
    </source>
</evidence>
<protein>
    <submittedName>
        <fullName evidence="10">Amino acid ABC transporter ATP-binding protein (PAAT family)</fullName>
    </submittedName>
</protein>
<dbReference type="InterPro" id="IPR027417">
    <property type="entry name" value="P-loop_NTPase"/>
</dbReference>
<dbReference type="InterPro" id="IPR017871">
    <property type="entry name" value="ABC_transporter-like_CS"/>
</dbReference>
<evidence type="ECO:0000259" key="9">
    <source>
        <dbReference type="PROSITE" id="PS50893"/>
    </source>
</evidence>
<evidence type="ECO:0000256" key="3">
    <source>
        <dbReference type="ARBA" id="ARBA00022448"/>
    </source>
</evidence>
<dbReference type="PROSITE" id="PS50893">
    <property type="entry name" value="ABC_TRANSPORTER_2"/>
    <property type="match status" value="1"/>
</dbReference>
<dbReference type="InterPro" id="IPR003593">
    <property type="entry name" value="AAA+_ATPase"/>
</dbReference>
<dbReference type="Proteomes" id="UP000245469">
    <property type="component" value="Unassembled WGS sequence"/>
</dbReference>
<evidence type="ECO:0000313" key="11">
    <source>
        <dbReference type="Proteomes" id="UP000245469"/>
    </source>
</evidence>
<evidence type="ECO:0000256" key="8">
    <source>
        <dbReference type="ARBA" id="ARBA00023136"/>
    </source>
</evidence>
<dbReference type="SMART" id="SM00382">
    <property type="entry name" value="AAA"/>
    <property type="match status" value="1"/>
</dbReference>
<keyword evidence="5" id="KW-0547">Nucleotide-binding</keyword>
<keyword evidence="6 10" id="KW-0067">ATP-binding</keyword>
<dbReference type="CDD" id="cd03262">
    <property type="entry name" value="ABC_HisP_GlnQ"/>
    <property type="match status" value="1"/>
</dbReference>
<name>A0A316A5F0_9ACTN</name>
<evidence type="ECO:0000256" key="6">
    <source>
        <dbReference type="ARBA" id="ARBA00022840"/>
    </source>
</evidence>
<proteinExistence type="inferred from homology"/>
<comment type="similarity">
    <text evidence="2">Belongs to the ABC transporter superfamily.</text>
</comment>
<dbReference type="PANTHER" id="PTHR43166:SF9">
    <property type="entry name" value="GLUTAMATE_ASPARTATE IMPORT ATP-BINDING PROTEIN GLTL"/>
    <property type="match status" value="1"/>
</dbReference>
<dbReference type="GO" id="GO:0005886">
    <property type="term" value="C:plasma membrane"/>
    <property type="evidence" value="ECO:0007669"/>
    <property type="project" value="UniProtKB-SubCell"/>
</dbReference>
<feature type="domain" description="ABC transporter" evidence="9">
    <location>
        <begin position="26"/>
        <end position="269"/>
    </location>
</feature>
<dbReference type="InterPro" id="IPR030679">
    <property type="entry name" value="ABC_ATPase_HisP-typ"/>
</dbReference>
<reference evidence="10 11" key="1">
    <citation type="submission" date="2018-03" db="EMBL/GenBank/DDBJ databases">
        <title>Genomic Encyclopedia of Archaeal and Bacterial Type Strains, Phase II (KMG-II): from individual species to whole genera.</title>
        <authorList>
            <person name="Goeker M."/>
        </authorList>
    </citation>
    <scope>NUCLEOTIDE SEQUENCE [LARGE SCALE GENOMIC DNA]</scope>
    <source>
        <strain evidence="10 11">DSM 44889</strain>
    </source>
</reference>
<dbReference type="InterPro" id="IPR003439">
    <property type="entry name" value="ABC_transporter-like_ATP-bd"/>
</dbReference>
<dbReference type="GO" id="GO:0016887">
    <property type="term" value="F:ATP hydrolysis activity"/>
    <property type="evidence" value="ECO:0007669"/>
    <property type="project" value="InterPro"/>
</dbReference>
<dbReference type="Pfam" id="PF00005">
    <property type="entry name" value="ABC_tran"/>
    <property type="match status" value="1"/>
</dbReference>
<accession>A0A316A5F0</accession>
<keyword evidence="4" id="KW-1003">Cell membrane</keyword>
<dbReference type="PIRSF" id="PIRSF039085">
    <property type="entry name" value="ABC_ATPase_HisP"/>
    <property type="match status" value="1"/>
</dbReference>
<evidence type="ECO:0000256" key="1">
    <source>
        <dbReference type="ARBA" id="ARBA00004202"/>
    </source>
</evidence>
<dbReference type="InterPro" id="IPR050086">
    <property type="entry name" value="MetN_ABC_transporter-like"/>
</dbReference>